<protein>
    <recommendedName>
        <fullName evidence="3">KRAB domain-containing protein</fullName>
    </recommendedName>
</protein>
<evidence type="ECO:0000259" key="3">
    <source>
        <dbReference type="PROSITE" id="PS50805"/>
    </source>
</evidence>
<feature type="compositionally biased region" description="Basic and acidic residues" evidence="1">
    <location>
        <begin position="438"/>
        <end position="458"/>
    </location>
</feature>
<dbReference type="SUPFAM" id="SSF109640">
    <property type="entry name" value="KRAB domain (Kruppel-associated box)"/>
    <property type="match status" value="1"/>
</dbReference>
<feature type="region of interest" description="Disordered" evidence="1">
    <location>
        <begin position="24"/>
        <end position="53"/>
    </location>
</feature>
<evidence type="ECO:0000256" key="2">
    <source>
        <dbReference type="SAM" id="SignalP"/>
    </source>
</evidence>
<evidence type="ECO:0000313" key="5">
    <source>
        <dbReference type="Proteomes" id="UP000551758"/>
    </source>
</evidence>
<dbReference type="Pfam" id="PF01352">
    <property type="entry name" value="KRAB"/>
    <property type="match status" value="1"/>
</dbReference>
<feature type="chain" id="PRO_5029764031" description="KRAB domain-containing protein" evidence="2">
    <location>
        <begin position="18"/>
        <end position="458"/>
    </location>
</feature>
<dbReference type="EMBL" id="JACDTQ010001571">
    <property type="protein sequence ID" value="KAF5922055.1"/>
    <property type="molecule type" value="Genomic_DNA"/>
</dbReference>
<dbReference type="SMART" id="SM00349">
    <property type="entry name" value="KRAB"/>
    <property type="match status" value="1"/>
</dbReference>
<dbReference type="GO" id="GO:0006355">
    <property type="term" value="P:regulation of DNA-templated transcription"/>
    <property type="evidence" value="ECO:0007669"/>
    <property type="project" value="InterPro"/>
</dbReference>
<dbReference type="PANTHER" id="PTHR23232:SF142">
    <property type="entry name" value="GASTRULA ZINC FINGER PROTEIN XLCGF57.1-LIKE-RELATED"/>
    <property type="match status" value="1"/>
</dbReference>
<feature type="compositionally biased region" description="Basic and acidic residues" evidence="1">
    <location>
        <begin position="27"/>
        <end position="38"/>
    </location>
</feature>
<feature type="domain" description="KRAB" evidence="3">
    <location>
        <begin position="251"/>
        <end position="324"/>
    </location>
</feature>
<gene>
    <name evidence="4" type="ORF">HPG69_000842</name>
</gene>
<dbReference type="Gene3D" id="6.10.140.140">
    <property type="match status" value="1"/>
</dbReference>
<evidence type="ECO:0000256" key="1">
    <source>
        <dbReference type="SAM" id="MobiDB-lite"/>
    </source>
</evidence>
<dbReference type="CDD" id="cd07765">
    <property type="entry name" value="KRAB_A-box"/>
    <property type="match status" value="1"/>
</dbReference>
<dbReference type="InterPro" id="IPR050169">
    <property type="entry name" value="Krueppel_C2H2_ZnF"/>
</dbReference>
<sequence length="458" mass="48939">MVLGCQLLAAFRIYGAAFTVPPGGRPPRREVRFPERPEGATSQGAGATSLPAGFDWRGRWGRRGLAGRQFCCAQVSAGPREAGADSILATAGRLGAGACPAVGDTCYPGVPRRAPSPVPRPLHRTPLPRSLSSPGLCLSRRSPPTALAAPSSRGRPCPAHARGLCSRFSAGRAPDSAAAPAPAPLPPPRGSWLGHLSDWLLPATPGKPRVPGDGGFAAVCPTPACFCCPWPQGHPELHLGLQQPLSFQAEVTFEDVAVLLSRDEWGRLDPAQRGLYRDVMLETYRNLVSLGAGPAGPKPGVITQLERGDEPWILDVQGAEGKEQWRIDGSAYETRTELTSEKMLGGEELGRLRGTIPQGPEPREECEHVGELEESLDKPVDHTYDCGEPCRADSNTAKPSVEQVGYASSHMQVQQICTRGGCDLLFVENALGGKTRQRHDGNPAKSRPETRPEERQLA</sequence>
<comment type="caution">
    <text evidence="4">The sequence shown here is derived from an EMBL/GenBank/DDBJ whole genome shotgun (WGS) entry which is preliminary data.</text>
</comment>
<organism evidence="4 5">
    <name type="scientific">Diceros bicornis minor</name>
    <name type="common">South-central black rhinoceros</name>
    <dbReference type="NCBI Taxonomy" id="77932"/>
    <lineage>
        <taxon>Eukaryota</taxon>
        <taxon>Metazoa</taxon>
        <taxon>Chordata</taxon>
        <taxon>Craniata</taxon>
        <taxon>Vertebrata</taxon>
        <taxon>Euteleostomi</taxon>
        <taxon>Mammalia</taxon>
        <taxon>Eutheria</taxon>
        <taxon>Laurasiatheria</taxon>
        <taxon>Perissodactyla</taxon>
        <taxon>Rhinocerotidae</taxon>
        <taxon>Diceros</taxon>
    </lineage>
</organism>
<dbReference type="InterPro" id="IPR001909">
    <property type="entry name" value="KRAB"/>
</dbReference>
<accession>A0A7J7F222</accession>
<dbReference type="PANTHER" id="PTHR23232">
    <property type="entry name" value="KRAB DOMAIN C2H2 ZINC FINGER"/>
    <property type="match status" value="1"/>
</dbReference>
<dbReference type="Proteomes" id="UP000551758">
    <property type="component" value="Unassembled WGS sequence"/>
</dbReference>
<evidence type="ECO:0000313" key="4">
    <source>
        <dbReference type="EMBL" id="KAF5922055.1"/>
    </source>
</evidence>
<reference evidence="4 5" key="1">
    <citation type="journal article" date="2020" name="Mol. Biol. Evol.">
        <title>Interspecific Gene Flow and the Evolution of Specialization in Black and White Rhinoceros.</title>
        <authorList>
            <person name="Moodley Y."/>
            <person name="Westbury M.V."/>
            <person name="Russo I.M."/>
            <person name="Gopalakrishnan S."/>
            <person name="Rakotoarivelo A."/>
            <person name="Olsen R.A."/>
            <person name="Prost S."/>
            <person name="Tunstall T."/>
            <person name="Ryder O.A."/>
            <person name="Dalen L."/>
            <person name="Bruford M.W."/>
        </authorList>
    </citation>
    <scope>NUCLEOTIDE SEQUENCE [LARGE SCALE GENOMIC DNA]</scope>
    <source>
        <strain evidence="4">SBR-YM</strain>
        <tissue evidence="4">Skin</tissue>
    </source>
</reference>
<keyword evidence="2" id="KW-0732">Signal</keyword>
<dbReference type="InterPro" id="IPR036051">
    <property type="entry name" value="KRAB_dom_sf"/>
</dbReference>
<proteinExistence type="predicted"/>
<dbReference type="AlphaFoldDB" id="A0A7J7F222"/>
<feature type="region of interest" description="Disordered" evidence="1">
    <location>
        <begin position="431"/>
        <end position="458"/>
    </location>
</feature>
<dbReference type="PROSITE" id="PS50805">
    <property type="entry name" value="KRAB"/>
    <property type="match status" value="1"/>
</dbReference>
<feature type="signal peptide" evidence="2">
    <location>
        <begin position="1"/>
        <end position="17"/>
    </location>
</feature>
<name>A0A7J7F222_DICBM</name>
<keyword evidence="5" id="KW-1185">Reference proteome</keyword>
<feature type="region of interest" description="Disordered" evidence="1">
    <location>
        <begin position="112"/>
        <end position="157"/>
    </location>
</feature>